<dbReference type="InterPro" id="IPR003593">
    <property type="entry name" value="AAA+_ATPase"/>
</dbReference>
<dbReference type="HOGENOM" id="CLU_000604_1_11_9"/>
<dbReference type="InterPro" id="IPR003439">
    <property type="entry name" value="ABC_transporter-like_ATP-bd"/>
</dbReference>
<dbReference type="eggNOG" id="COG1120">
    <property type="taxonomic scope" value="Bacteria"/>
</dbReference>
<dbReference type="SMART" id="SM00382">
    <property type="entry name" value="AAA"/>
    <property type="match status" value="1"/>
</dbReference>
<feature type="domain" description="ABC transporter" evidence="4">
    <location>
        <begin position="11"/>
        <end position="243"/>
    </location>
</feature>
<dbReference type="Gene3D" id="3.40.50.300">
    <property type="entry name" value="P-loop containing nucleotide triphosphate hydrolases"/>
    <property type="match status" value="1"/>
</dbReference>
<dbReference type="Pfam" id="PF00005">
    <property type="entry name" value="ABC_tran"/>
    <property type="match status" value="1"/>
</dbReference>
<evidence type="ECO:0000313" key="6">
    <source>
        <dbReference type="Proteomes" id="UP000003494"/>
    </source>
</evidence>
<name>C4GBY8_9FIRM</name>
<organism evidence="5 6">
    <name type="scientific">Shuttleworthella satelles DSM 14600</name>
    <dbReference type="NCBI Taxonomy" id="626523"/>
    <lineage>
        <taxon>Bacteria</taxon>
        <taxon>Bacillati</taxon>
        <taxon>Bacillota</taxon>
        <taxon>Clostridia</taxon>
        <taxon>Lachnospirales</taxon>
        <taxon>Lachnospiraceae</taxon>
        <taxon>Shuttleworthella</taxon>
    </lineage>
</organism>
<comment type="caution">
    <text evidence="5">The sequence shown here is derived from an EMBL/GenBank/DDBJ whole genome shotgun (WGS) entry which is preliminary data.</text>
</comment>
<keyword evidence="6" id="KW-1185">Reference proteome</keyword>
<evidence type="ECO:0000256" key="3">
    <source>
        <dbReference type="ARBA" id="ARBA00022840"/>
    </source>
</evidence>
<keyword evidence="2" id="KW-0547">Nucleotide-binding</keyword>
<protein>
    <submittedName>
        <fullName evidence="5">ABC transporter, ATP-binding protein</fullName>
    </submittedName>
</protein>
<reference evidence="5" key="1">
    <citation type="submission" date="2009-04" db="EMBL/GenBank/DDBJ databases">
        <authorList>
            <person name="Weinstock G."/>
            <person name="Sodergren E."/>
            <person name="Clifton S."/>
            <person name="Fulton L."/>
            <person name="Fulton B."/>
            <person name="Courtney L."/>
            <person name="Fronick C."/>
            <person name="Harrison M."/>
            <person name="Strong C."/>
            <person name="Farmer C."/>
            <person name="Delahaunty K."/>
            <person name="Markovic C."/>
            <person name="Hall O."/>
            <person name="Minx P."/>
            <person name="Tomlinson C."/>
            <person name="Mitreva M."/>
            <person name="Nelson J."/>
            <person name="Hou S."/>
            <person name="Wollam A."/>
            <person name="Pepin K.H."/>
            <person name="Johnson M."/>
            <person name="Bhonagiri V."/>
            <person name="Nash W.E."/>
            <person name="Warren W."/>
            <person name="Chinwalla A."/>
            <person name="Mardis E.R."/>
            <person name="Wilson R.K."/>
        </authorList>
    </citation>
    <scope>NUCLEOTIDE SEQUENCE [LARGE SCALE GENOMIC DNA]</scope>
    <source>
        <strain evidence="5">DSM 14600</strain>
    </source>
</reference>
<dbReference type="InterPro" id="IPR027417">
    <property type="entry name" value="P-loop_NTPase"/>
</dbReference>
<evidence type="ECO:0000313" key="5">
    <source>
        <dbReference type="EMBL" id="EEP28631.1"/>
    </source>
</evidence>
<dbReference type="PROSITE" id="PS50893">
    <property type="entry name" value="ABC_TRANSPORTER_2"/>
    <property type="match status" value="1"/>
</dbReference>
<dbReference type="Proteomes" id="UP000003494">
    <property type="component" value="Unassembled WGS sequence"/>
</dbReference>
<dbReference type="GO" id="GO:0005524">
    <property type="term" value="F:ATP binding"/>
    <property type="evidence" value="ECO:0007669"/>
    <property type="project" value="UniProtKB-KW"/>
</dbReference>
<keyword evidence="1" id="KW-0813">Transport</keyword>
<evidence type="ECO:0000259" key="4">
    <source>
        <dbReference type="PROSITE" id="PS50893"/>
    </source>
</evidence>
<dbReference type="STRING" id="626523.GCWU000342_01442"/>
<dbReference type="GO" id="GO:0016887">
    <property type="term" value="F:ATP hydrolysis activity"/>
    <property type="evidence" value="ECO:0007669"/>
    <property type="project" value="InterPro"/>
</dbReference>
<keyword evidence="3 5" id="KW-0067">ATP-binding</keyword>
<dbReference type="SUPFAM" id="SSF52540">
    <property type="entry name" value="P-loop containing nucleoside triphosphate hydrolases"/>
    <property type="match status" value="1"/>
</dbReference>
<evidence type="ECO:0000256" key="2">
    <source>
        <dbReference type="ARBA" id="ARBA00022741"/>
    </source>
</evidence>
<dbReference type="CDD" id="cd03214">
    <property type="entry name" value="ABC_Iron-Siderophores_B12_Hemin"/>
    <property type="match status" value="1"/>
</dbReference>
<gene>
    <name evidence="5" type="ORF">GCWU000342_01442</name>
</gene>
<dbReference type="PANTHER" id="PTHR42794">
    <property type="entry name" value="HEMIN IMPORT ATP-BINDING PROTEIN HMUV"/>
    <property type="match status" value="1"/>
</dbReference>
<sequence>MRETDNGDLKLLVEGLSYSMDRRQIIEDIDLRIRPGSFVGIVGPNGCGKSTLLKNIYQVLEADRGVVYLDGHRVDQMSNRQRAHSMAVMQQENNIEFDLSVYEMVLLGRFSHQKVLGGSSAEDQRIVFKCIDEVGLKGYEKRHFLSLSGGEKQRTLIARALAQETSFIILDEPINHLDIGYQYQIMNILKRQKLTVLSSIHDLNIAVTYCDQVILMSQGHVVASGSPEETLLPDRIRELFGIDCQLVWNEKTGCNNILYSPEMI</sequence>
<dbReference type="AlphaFoldDB" id="C4GBY8"/>
<dbReference type="FunFam" id="3.40.50.300:FF:000134">
    <property type="entry name" value="Iron-enterobactin ABC transporter ATP-binding protein"/>
    <property type="match status" value="1"/>
</dbReference>
<dbReference type="PANTHER" id="PTHR42794:SF2">
    <property type="entry name" value="ABC TRANSPORTER ATP-BINDING PROTEIN"/>
    <property type="match status" value="1"/>
</dbReference>
<dbReference type="RefSeq" id="WP_006906444.1">
    <property type="nucleotide sequence ID" value="NZ_GG665866.1"/>
</dbReference>
<evidence type="ECO:0000256" key="1">
    <source>
        <dbReference type="ARBA" id="ARBA00022448"/>
    </source>
</evidence>
<proteinExistence type="predicted"/>
<accession>C4GBY8</accession>
<dbReference type="EMBL" id="ACIP02000002">
    <property type="protein sequence ID" value="EEP28631.1"/>
    <property type="molecule type" value="Genomic_DNA"/>
</dbReference>